<accession>A0A0M5LZU7</accession>
<dbReference type="InterPro" id="IPR011990">
    <property type="entry name" value="TPR-like_helical_dom_sf"/>
</dbReference>
<dbReference type="AlphaFoldDB" id="A0A0M5LZU7"/>
<name>A0A0M5LZU7_9MICC</name>
<evidence type="ECO:0000256" key="1">
    <source>
        <dbReference type="PROSITE-ProRule" id="PRU00339"/>
    </source>
</evidence>
<dbReference type="InterPro" id="IPR019734">
    <property type="entry name" value="TPR_rpt"/>
</dbReference>
<proteinExistence type="predicted"/>
<keyword evidence="3" id="KW-1185">Reference proteome</keyword>
<dbReference type="OrthoDB" id="4942368at2"/>
<keyword evidence="1" id="KW-0802">TPR repeat</keyword>
<evidence type="ECO:0000313" key="2">
    <source>
        <dbReference type="EMBL" id="ALE92220.1"/>
    </source>
</evidence>
<feature type="repeat" description="TPR" evidence="1">
    <location>
        <begin position="109"/>
        <end position="142"/>
    </location>
</feature>
<sequence length="166" mass="17790">MGLKDWPSAGFPGTALNPQTLLPEVVDEDKCEQALELSADPADHIFVLLARGLTAEAAEMAADARLTDPESVRLQVLDAEVLRATKHFDRAERLLKALLPEVAGTSVEAWIYQQLGKVYFSSGRYGPAAKSFSTALQQRVAAGADASAIYSSTVSLQRALDLAEST</sequence>
<dbReference type="KEGG" id="aaq:AOC05_07540"/>
<evidence type="ECO:0000313" key="3">
    <source>
        <dbReference type="Proteomes" id="UP000062833"/>
    </source>
</evidence>
<reference evidence="3" key="1">
    <citation type="submission" date="2015-09" db="EMBL/GenBank/DDBJ databases">
        <title>Complete genome of Arthrobacter alpinus strain R3.8.</title>
        <authorList>
            <person name="See-Too W.S."/>
            <person name="Chan K.G."/>
        </authorList>
    </citation>
    <scope>NUCLEOTIDE SEQUENCE [LARGE SCALE GENOMIC DNA]</scope>
    <source>
        <strain evidence="3">R3.8</strain>
    </source>
</reference>
<organism evidence="2 3">
    <name type="scientific">Arthrobacter alpinus</name>
    <dbReference type="NCBI Taxonomy" id="656366"/>
    <lineage>
        <taxon>Bacteria</taxon>
        <taxon>Bacillati</taxon>
        <taxon>Actinomycetota</taxon>
        <taxon>Actinomycetes</taxon>
        <taxon>Micrococcales</taxon>
        <taxon>Micrococcaceae</taxon>
        <taxon>Arthrobacter</taxon>
    </lineage>
</organism>
<dbReference type="Proteomes" id="UP000062833">
    <property type="component" value="Chromosome"/>
</dbReference>
<dbReference type="PATRIC" id="fig|656366.3.peg.1616"/>
<dbReference type="RefSeq" id="WP_062006706.1">
    <property type="nucleotide sequence ID" value="NZ_CP012677.1"/>
</dbReference>
<dbReference type="PROSITE" id="PS50005">
    <property type="entry name" value="TPR"/>
    <property type="match status" value="1"/>
</dbReference>
<gene>
    <name evidence="2" type="ORF">AOC05_07540</name>
</gene>
<dbReference type="Gene3D" id="1.25.40.10">
    <property type="entry name" value="Tetratricopeptide repeat domain"/>
    <property type="match status" value="1"/>
</dbReference>
<dbReference type="SUPFAM" id="SSF48452">
    <property type="entry name" value="TPR-like"/>
    <property type="match status" value="1"/>
</dbReference>
<dbReference type="EMBL" id="CP012677">
    <property type="protein sequence ID" value="ALE92220.1"/>
    <property type="molecule type" value="Genomic_DNA"/>
</dbReference>
<evidence type="ECO:0008006" key="4">
    <source>
        <dbReference type="Google" id="ProtNLM"/>
    </source>
</evidence>
<protein>
    <recommendedName>
        <fullName evidence="4">Tetratricopeptide repeat-containing protein</fullName>
    </recommendedName>
</protein>